<reference evidence="1" key="1">
    <citation type="submission" date="2020-10" db="EMBL/GenBank/DDBJ databases">
        <title>Taxonomic study of unclassified bacteria belonging to the class Ktedonobacteria.</title>
        <authorList>
            <person name="Yabe S."/>
            <person name="Wang C.M."/>
            <person name="Zheng Y."/>
            <person name="Sakai Y."/>
            <person name="Cavaletti L."/>
            <person name="Monciardini P."/>
            <person name="Donadio S."/>
        </authorList>
    </citation>
    <scope>NUCLEOTIDE SEQUENCE</scope>
    <source>
        <strain evidence="1">ID150040</strain>
    </source>
</reference>
<dbReference type="InterPro" id="IPR000801">
    <property type="entry name" value="Esterase-like"/>
</dbReference>
<sequence>MEDFIIEDLRDHVNRTFHAKAGRWAIGGNSMGGYGAMRLGCKYPELFSSIWAHSGVYHQRDELIGVCPDPAEADIYRITEELAESEHKVEIAFDCGMEDYLLEHNRRLHTHMEQVGLTHLYVEYPGDHSWNYWDEHLQEALDQHSRVFARE</sequence>
<organism evidence="1 2">
    <name type="scientific">Reticulibacter mediterranei</name>
    <dbReference type="NCBI Taxonomy" id="2778369"/>
    <lineage>
        <taxon>Bacteria</taxon>
        <taxon>Bacillati</taxon>
        <taxon>Chloroflexota</taxon>
        <taxon>Ktedonobacteria</taxon>
        <taxon>Ktedonobacterales</taxon>
        <taxon>Reticulibacteraceae</taxon>
        <taxon>Reticulibacter</taxon>
    </lineage>
</organism>
<comment type="caution">
    <text evidence="1">The sequence shown here is derived from an EMBL/GenBank/DDBJ whole genome shotgun (WGS) entry which is preliminary data.</text>
</comment>
<dbReference type="InterPro" id="IPR029058">
    <property type="entry name" value="AB_hydrolase_fold"/>
</dbReference>
<dbReference type="EMBL" id="BNJK01000001">
    <property type="protein sequence ID" value="GHO94712.1"/>
    <property type="molecule type" value="Genomic_DNA"/>
</dbReference>
<protein>
    <recommendedName>
        <fullName evidence="3">Esterase</fullName>
    </recommendedName>
</protein>
<dbReference type="PANTHER" id="PTHR48098:SF1">
    <property type="entry name" value="DIACYLGLYCEROL ACYLTRANSFERASE_MYCOLYLTRANSFERASE AG85A"/>
    <property type="match status" value="1"/>
</dbReference>
<keyword evidence="2" id="KW-1185">Reference proteome</keyword>
<dbReference type="Proteomes" id="UP000597444">
    <property type="component" value="Unassembled WGS sequence"/>
</dbReference>
<dbReference type="Pfam" id="PF00756">
    <property type="entry name" value="Esterase"/>
    <property type="match status" value="1"/>
</dbReference>
<evidence type="ECO:0008006" key="3">
    <source>
        <dbReference type="Google" id="ProtNLM"/>
    </source>
</evidence>
<proteinExistence type="predicted"/>
<dbReference type="SUPFAM" id="SSF53474">
    <property type="entry name" value="alpha/beta-Hydrolases"/>
    <property type="match status" value="1"/>
</dbReference>
<name>A0A8J3N529_9CHLR</name>
<dbReference type="AlphaFoldDB" id="A0A8J3N529"/>
<dbReference type="Gene3D" id="3.40.50.1820">
    <property type="entry name" value="alpha/beta hydrolase"/>
    <property type="match status" value="1"/>
</dbReference>
<gene>
    <name evidence="1" type="ORF">KSF_047600</name>
</gene>
<dbReference type="GO" id="GO:0016747">
    <property type="term" value="F:acyltransferase activity, transferring groups other than amino-acyl groups"/>
    <property type="evidence" value="ECO:0007669"/>
    <property type="project" value="TreeGrafter"/>
</dbReference>
<evidence type="ECO:0000313" key="2">
    <source>
        <dbReference type="Proteomes" id="UP000597444"/>
    </source>
</evidence>
<dbReference type="PANTHER" id="PTHR48098">
    <property type="entry name" value="ENTEROCHELIN ESTERASE-RELATED"/>
    <property type="match status" value="1"/>
</dbReference>
<accession>A0A8J3N529</accession>
<dbReference type="InterPro" id="IPR050583">
    <property type="entry name" value="Mycobacterial_A85_antigen"/>
</dbReference>
<evidence type="ECO:0000313" key="1">
    <source>
        <dbReference type="EMBL" id="GHO94712.1"/>
    </source>
</evidence>